<sequence>MPLDKVSHLSNAHFDVDNHPRLIARQDAARTARLRENKRRHRERQRLYTLDLEQKLRQLQQKGVEATVEVQIAARRVAEENRHLRSLLNQLGASNEAISGWLKQRMEKPMSPNASGQQQLNSGVVEASEIRTEEKPYPQWEGHGSGKRKSGNNNPENNEGNENRCQCQPLMATEMVSPDDIPQGESYDSGKDKSPAASKTVSAPSNNCSLINPTQEKERPKCSPSRQDQVKHTHERPPQQRTSTPCKLLSHLTTDSAGDVSQSISLSKVEPDPGNTADGVPCSVAYSLLRQHATSEEKIDALARVLEEGCVPDRDGGCRVRHKMVAQALVDVCL</sequence>
<evidence type="ECO:0000313" key="3">
    <source>
        <dbReference type="Proteomes" id="UP000001699"/>
    </source>
</evidence>
<dbReference type="HOGENOM" id="CLU_076169_0_0_1"/>
<dbReference type="OrthoDB" id="4505928at2759"/>
<dbReference type="AlphaFoldDB" id="B0Y562"/>
<dbReference type="PANTHER" id="PTHR42070:SF1">
    <property type="entry name" value="FILAMENT ASSOCIATED PROTEIN, PUTATIVE (AFU_ORTHOLOGUE AFUA_8G06630)-RELATED"/>
    <property type="match status" value="1"/>
</dbReference>
<reference evidence="2 3" key="1">
    <citation type="journal article" date="2008" name="PLoS Genet.">
        <title>Genomic islands in the pathogenic filamentous fungus Aspergillus fumigatus.</title>
        <authorList>
            <person name="Fedorova N.D."/>
            <person name="Khaldi N."/>
            <person name="Joardar V.S."/>
            <person name="Maiti R."/>
            <person name="Amedeo P."/>
            <person name="Anderson M.J."/>
            <person name="Crabtree J."/>
            <person name="Silva J.C."/>
            <person name="Badger J.H."/>
            <person name="Albarraq A."/>
            <person name="Angiuoli S."/>
            <person name="Bussey H."/>
            <person name="Bowyer P."/>
            <person name="Cotty P.J."/>
            <person name="Dyer P.S."/>
            <person name="Egan A."/>
            <person name="Galens K."/>
            <person name="Fraser-Liggett C.M."/>
            <person name="Haas B.J."/>
            <person name="Inman J.M."/>
            <person name="Kent R."/>
            <person name="Lemieux S."/>
            <person name="Malavazi I."/>
            <person name="Orvis J."/>
            <person name="Roemer T."/>
            <person name="Ronning C.M."/>
            <person name="Sundaram J.P."/>
            <person name="Sutton G."/>
            <person name="Turner G."/>
            <person name="Venter J.C."/>
            <person name="White O.R."/>
            <person name="Whitty B.R."/>
            <person name="Youngman P."/>
            <person name="Wolfe K.H."/>
            <person name="Goldman G.H."/>
            <person name="Wortman J.R."/>
            <person name="Jiang B."/>
            <person name="Denning D.W."/>
            <person name="Nierman W.C."/>
        </authorList>
    </citation>
    <scope>NUCLEOTIDE SEQUENCE [LARGE SCALE GENOMIC DNA]</scope>
    <source>
        <strain evidence="3">CBS 144.89 / FGSC A1163 / CEA10</strain>
    </source>
</reference>
<dbReference type="VEuPathDB" id="FungiDB:AFUB_071520"/>
<dbReference type="PANTHER" id="PTHR42070">
    <property type="entry name" value="FILAMENT ASSOCIATED PROTEIN, PUTATIVE (AFU_ORTHOLOGUE AFUA_8G06630)-RELATED"/>
    <property type="match status" value="1"/>
</dbReference>
<feature type="region of interest" description="Disordered" evidence="1">
    <location>
        <begin position="107"/>
        <end position="164"/>
    </location>
</feature>
<feature type="compositionally biased region" description="Polar residues" evidence="1">
    <location>
        <begin position="197"/>
        <end position="214"/>
    </location>
</feature>
<dbReference type="EMBL" id="DS499598">
    <property type="protein sequence ID" value="EDP50811.1"/>
    <property type="molecule type" value="Genomic_DNA"/>
</dbReference>
<evidence type="ECO:0000313" key="2">
    <source>
        <dbReference type="EMBL" id="EDP50811.1"/>
    </source>
</evidence>
<feature type="compositionally biased region" description="Polar residues" evidence="1">
    <location>
        <begin position="112"/>
        <end position="122"/>
    </location>
</feature>
<evidence type="ECO:0008006" key="4">
    <source>
        <dbReference type="Google" id="ProtNLM"/>
    </source>
</evidence>
<proteinExistence type="predicted"/>
<accession>B0Y562</accession>
<dbReference type="CDD" id="cd14688">
    <property type="entry name" value="bZIP_YAP"/>
    <property type="match status" value="1"/>
</dbReference>
<evidence type="ECO:0000256" key="1">
    <source>
        <dbReference type="SAM" id="MobiDB-lite"/>
    </source>
</evidence>
<dbReference type="Proteomes" id="UP000001699">
    <property type="component" value="Unassembled WGS sequence"/>
</dbReference>
<keyword evidence="3" id="KW-1185">Reference proteome</keyword>
<name>B0Y562_ASPFC</name>
<protein>
    <recommendedName>
        <fullName evidence="4">BZIP domain-containing protein</fullName>
    </recommendedName>
</protein>
<organism evidence="2 3">
    <name type="scientific">Aspergillus fumigatus (strain CBS 144.89 / FGSC A1163 / CEA10)</name>
    <name type="common">Neosartorya fumigata</name>
    <dbReference type="NCBI Taxonomy" id="451804"/>
    <lineage>
        <taxon>Eukaryota</taxon>
        <taxon>Fungi</taxon>
        <taxon>Dikarya</taxon>
        <taxon>Ascomycota</taxon>
        <taxon>Pezizomycotina</taxon>
        <taxon>Eurotiomycetes</taxon>
        <taxon>Eurotiomycetidae</taxon>
        <taxon>Eurotiales</taxon>
        <taxon>Aspergillaceae</taxon>
        <taxon>Aspergillus</taxon>
        <taxon>Aspergillus subgen. Fumigati</taxon>
    </lineage>
</organism>
<feature type="compositionally biased region" description="Basic and acidic residues" evidence="1">
    <location>
        <begin position="228"/>
        <end position="238"/>
    </location>
</feature>
<gene>
    <name evidence="2" type="ORF">AFUB_071520</name>
</gene>
<feature type="region of interest" description="Disordered" evidence="1">
    <location>
        <begin position="176"/>
        <end position="244"/>
    </location>
</feature>
<feature type="compositionally biased region" description="Low complexity" evidence="1">
    <location>
        <begin position="151"/>
        <end position="160"/>
    </location>
</feature>